<dbReference type="InterPro" id="IPR018247">
    <property type="entry name" value="EF_Hand_1_Ca_BS"/>
</dbReference>
<evidence type="ECO:0000256" key="3">
    <source>
        <dbReference type="SAM" id="MobiDB-lite"/>
    </source>
</evidence>
<evidence type="ECO:0000313" key="6">
    <source>
        <dbReference type="Proteomes" id="UP001374579"/>
    </source>
</evidence>
<dbReference type="Pfam" id="PF11976">
    <property type="entry name" value="Rad60-SLD"/>
    <property type="match status" value="1"/>
</dbReference>
<dbReference type="GO" id="GO:0005634">
    <property type="term" value="C:nucleus"/>
    <property type="evidence" value="ECO:0007669"/>
    <property type="project" value="UniProtKB-SubCell"/>
</dbReference>
<keyword evidence="6" id="KW-1185">Reference proteome</keyword>
<name>A0AAN9AK73_9CAEN</name>
<evidence type="ECO:0000313" key="5">
    <source>
        <dbReference type="EMBL" id="KAK7088483.1"/>
    </source>
</evidence>
<accession>A0AAN9AK73</accession>
<evidence type="ECO:0000256" key="1">
    <source>
        <dbReference type="ARBA" id="ARBA00004123"/>
    </source>
</evidence>
<feature type="region of interest" description="Disordered" evidence="3">
    <location>
        <begin position="65"/>
        <end position="99"/>
    </location>
</feature>
<sequence length="372" mass="40965">MSSTTEEVAPPPPLKKRATKRGLSKAVKPDTDAAEEAGVKPHVTSVYSACVQRSSILSLTAAALPRIPLVSTQNNSDDTERLPVSGLSEPPRHSPRPKRLHIFKPPSLLTEPSTPSPTNFVVEDDALDEFENSILSTGDSDVSIYRSPSPPVPPPPPTASVRGRAKRVSKGIQKALKTLDSMKGELRRGVFSTPPTPTVVNIDSPVQRDTQVVRVRHMVDVHRFSMAKTDMFYRLQEQMASLLQVDVDQIGLYLNDCRLAPSDTPSSARLHVADIIVCHVMVPEEGGSGDASVSDSDSIRVRMQCRNSRQNSHMIVKKYLSFKVLFENYAASKEKGVECFQFHFDGETLQPDMLPDDVDLDDDDTIDVIELK</sequence>
<comment type="subcellular location">
    <subcellularLocation>
        <location evidence="1">Nucleus</location>
    </subcellularLocation>
</comment>
<dbReference type="InterPro" id="IPR052324">
    <property type="entry name" value="NFATC2-Int_DNA_Repair"/>
</dbReference>
<feature type="region of interest" description="Disordered" evidence="3">
    <location>
        <begin position="138"/>
        <end position="167"/>
    </location>
</feature>
<feature type="compositionally biased region" description="Pro residues" evidence="3">
    <location>
        <begin position="148"/>
        <end position="158"/>
    </location>
</feature>
<evidence type="ECO:0000256" key="2">
    <source>
        <dbReference type="ARBA" id="ARBA00023242"/>
    </source>
</evidence>
<gene>
    <name evidence="5" type="ORF">V1264_022397</name>
</gene>
<dbReference type="Gene3D" id="3.10.20.90">
    <property type="entry name" value="Phosphatidylinositol 3-kinase Catalytic Subunit, Chain A, domain 1"/>
    <property type="match status" value="2"/>
</dbReference>
<dbReference type="GO" id="GO:0045944">
    <property type="term" value="P:positive regulation of transcription by RNA polymerase II"/>
    <property type="evidence" value="ECO:0007669"/>
    <property type="project" value="TreeGrafter"/>
</dbReference>
<feature type="compositionally biased region" description="Basic residues" evidence="3">
    <location>
        <begin position="14"/>
        <end position="23"/>
    </location>
</feature>
<protein>
    <recommendedName>
        <fullName evidence="4">Rad60/SUMO-like domain-containing protein</fullName>
    </recommendedName>
</protein>
<dbReference type="PANTHER" id="PTHR47187">
    <property type="entry name" value="NFATC2-INTERACTING PROTEIN"/>
    <property type="match status" value="1"/>
</dbReference>
<proteinExistence type="predicted"/>
<dbReference type="PANTHER" id="PTHR47187:SF1">
    <property type="entry name" value="NFATC2-INTERACTING PROTEIN"/>
    <property type="match status" value="1"/>
</dbReference>
<dbReference type="PROSITE" id="PS00018">
    <property type="entry name" value="EF_HAND_1"/>
    <property type="match status" value="1"/>
</dbReference>
<dbReference type="AlphaFoldDB" id="A0AAN9AK73"/>
<dbReference type="InterPro" id="IPR029071">
    <property type="entry name" value="Ubiquitin-like_domsf"/>
</dbReference>
<feature type="domain" description="Rad60/SUMO-like" evidence="4">
    <location>
        <begin position="303"/>
        <end position="369"/>
    </location>
</feature>
<dbReference type="Proteomes" id="UP001374579">
    <property type="component" value="Unassembled WGS sequence"/>
</dbReference>
<comment type="caution">
    <text evidence="5">The sequence shown here is derived from an EMBL/GenBank/DDBJ whole genome shotgun (WGS) entry which is preliminary data.</text>
</comment>
<feature type="region of interest" description="Disordered" evidence="3">
    <location>
        <begin position="1"/>
        <end position="38"/>
    </location>
</feature>
<dbReference type="SUPFAM" id="SSF54236">
    <property type="entry name" value="Ubiquitin-like"/>
    <property type="match status" value="2"/>
</dbReference>
<organism evidence="5 6">
    <name type="scientific">Littorina saxatilis</name>
    <dbReference type="NCBI Taxonomy" id="31220"/>
    <lineage>
        <taxon>Eukaryota</taxon>
        <taxon>Metazoa</taxon>
        <taxon>Spiralia</taxon>
        <taxon>Lophotrochozoa</taxon>
        <taxon>Mollusca</taxon>
        <taxon>Gastropoda</taxon>
        <taxon>Caenogastropoda</taxon>
        <taxon>Littorinimorpha</taxon>
        <taxon>Littorinoidea</taxon>
        <taxon>Littorinidae</taxon>
        <taxon>Littorina</taxon>
    </lineage>
</organism>
<reference evidence="5 6" key="1">
    <citation type="submission" date="2024-02" db="EMBL/GenBank/DDBJ databases">
        <title>Chromosome-scale genome assembly of the rough periwinkle Littorina saxatilis.</title>
        <authorList>
            <person name="De Jode A."/>
            <person name="Faria R."/>
            <person name="Formenti G."/>
            <person name="Sims Y."/>
            <person name="Smith T.P."/>
            <person name="Tracey A."/>
            <person name="Wood J.M.D."/>
            <person name="Zagrodzka Z.B."/>
            <person name="Johannesson K."/>
            <person name="Butlin R.K."/>
            <person name="Leder E.H."/>
        </authorList>
    </citation>
    <scope>NUCLEOTIDE SEQUENCE [LARGE SCALE GENOMIC DNA]</scope>
    <source>
        <strain evidence="5">Snail1</strain>
        <tissue evidence="5">Muscle</tissue>
    </source>
</reference>
<dbReference type="EMBL" id="JBAMIC010004070">
    <property type="protein sequence ID" value="KAK7088483.1"/>
    <property type="molecule type" value="Genomic_DNA"/>
</dbReference>
<keyword evidence="2" id="KW-0539">Nucleus</keyword>
<evidence type="ECO:0000259" key="4">
    <source>
        <dbReference type="Pfam" id="PF11976"/>
    </source>
</evidence>
<dbReference type="InterPro" id="IPR022617">
    <property type="entry name" value="Rad60/SUMO-like_dom"/>
</dbReference>